<feature type="compositionally biased region" description="Polar residues" evidence="1">
    <location>
        <begin position="398"/>
        <end position="413"/>
    </location>
</feature>
<feature type="region of interest" description="Disordered" evidence="1">
    <location>
        <begin position="620"/>
        <end position="661"/>
    </location>
</feature>
<dbReference type="PANTHER" id="PTHR11200:SF275">
    <property type="entry name" value="LD06095P"/>
    <property type="match status" value="1"/>
</dbReference>
<feature type="region of interest" description="Disordered" evidence="1">
    <location>
        <begin position="110"/>
        <end position="341"/>
    </location>
</feature>
<feature type="compositionally biased region" description="Acidic residues" evidence="1">
    <location>
        <begin position="372"/>
        <end position="391"/>
    </location>
</feature>
<feature type="compositionally biased region" description="Low complexity" evidence="1">
    <location>
        <begin position="913"/>
        <end position="924"/>
    </location>
</feature>
<dbReference type="GO" id="GO:0046856">
    <property type="term" value="P:phosphatidylinositol dephosphorylation"/>
    <property type="evidence" value="ECO:0007669"/>
    <property type="project" value="InterPro"/>
</dbReference>
<feature type="compositionally biased region" description="Basic residues" evidence="1">
    <location>
        <begin position="130"/>
        <end position="156"/>
    </location>
</feature>
<name>A0A0G4IAE0_9ALVE</name>
<dbReference type="GO" id="GO:0004439">
    <property type="term" value="F:phosphatidylinositol-4,5-bisphosphate 5-phosphatase activity"/>
    <property type="evidence" value="ECO:0007669"/>
    <property type="project" value="TreeGrafter"/>
</dbReference>
<sequence>MATPEDLQEEEKEHTPGDRNASPRKSDVRKVVQFLAKHDSEKSSGTSGGDMREERDDDTMSVASYSESELDEVDTCVIQHVPRKSVMRVDTYKERESHLVVRVVSEVPDAGTDSTQRWLKSMGQSTPQVHQRRRRKGKQGRSRRRHTMNVHASVRRNMKEAAGWAEFSTLDGSGAGDRDKEGEGGETTGGFSTKPMDPRAGRSKSHYVPSGVSADLHEDRAAESDGGLGGDDEDGDDDVDSSEESSSCSESESSSGGEEGGEGGEIHQQAQGGAEGDSVLSGREVAGSCPERAEMMKARSEYTGEKKMLEGKKNHASPAADVRGGAQRESPIEEKRKMMPRQKSLIAFRDHLQKKFAKWDAQLEQVKTLEGEGVEEEDDDEEVEGKDDDGANDVSCEGTPQENTKNATKSTISWKRRPTAIRTPTASSDSCDDTAAEASAAAKSQIPPGSTQTTQDPTTGLSSTSPPPGPQTPPTQLEPSVGLPPPTLPPIHSMASPPGTTQQPESASVSPRGPPVSPRGQPAGAPPAHDIRCPRFAPSRRQGAHGIVGLTTAGQDSRDAKENEQKERGFSRSTFVCLACDAEKKAAAQRVEVVLPAEFSMPKPREVKLRYTQDRWHDWEGDNASAGGSLSASAAAGGASSRPSVSQPPSQNGGGGTPRGPRLRVLVCTWNMHGKNPPKDCRKLIRPDLSHDICVFGTAECERSIRSSLIFQSKALWEKTIAEHLGPKYFMLISHTLQAIHLAIFVKSSLAFEIKDVKSAHVATGIANVIGNKGGIGVSFRVRDSNFCFVTCHLQPHQGLSALQKRNEMLSRILTELAPPLQGGGRSPTPVHPGPGLLGTLCPERDRLFVLGDINYRLTCSRERALTLIAQGRHEDLLAFDQLGHFITPRLTYRTLQYEKFLALNPQHNIALPQQPHSTSQQPQEKTEGRDGSPMGGHGGMGAVSLDDYLNEMPSPSPPTLTVSPQKDKEGNLRMTDHSPGGVTVSTSDLSPKGAPPLSALSKSFKDVRSAPPPPGPLPVPTTDARRLVTASDSAVYASALAGVEGETGKGEISSLAPAAMFREMYGEFDEFPIEFPPSYKYDAGSDTYDTKKLQCPAWTDRILWRKTTNPDSIRCVSYDSVRELRTSDHRPVYAQFSVAVSEAGASGGARGSSTRDFPSVAAVEVQRRSGCCGAR</sequence>
<feature type="compositionally biased region" description="Basic and acidic residues" evidence="1">
    <location>
        <begin position="291"/>
        <end position="313"/>
    </location>
</feature>
<dbReference type="InterPro" id="IPR036691">
    <property type="entry name" value="Endo/exonu/phosph_ase_sf"/>
</dbReference>
<dbReference type="InterPro" id="IPR046985">
    <property type="entry name" value="IP5"/>
</dbReference>
<protein>
    <recommendedName>
        <fullName evidence="2">Inositol polyphosphate-related phosphatase domain-containing protein</fullName>
    </recommendedName>
</protein>
<feature type="region of interest" description="Disordered" evidence="1">
    <location>
        <begin position="1"/>
        <end position="71"/>
    </location>
</feature>
<feature type="compositionally biased region" description="Acidic residues" evidence="1">
    <location>
        <begin position="230"/>
        <end position="243"/>
    </location>
</feature>
<evidence type="ECO:0000259" key="2">
    <source>
        <dbReference type="SMART" id="SM00128"/>
    </source>
</evidence>
<evidence type="ECO:0000256" key="1">
    <source>
        <dbReference type="SAM" id="MobiDB-lite"/>
    </source>
</evidence>
<dbReference type="Gene3D" id="3.60.10.10">
    <property type="entry name" value="Endonuclease/exonuclease/phosphatase"/>
    <property type="match status" value="2"/>
</dbReference>
<dbReference type="VEuPathDB" id="CryptoDB:Cvel_12514"/>
<feature type="compositionally biased region" description="Low complexity" evidence="1">
    <location>
        <begin position="624"/>
        <end position="651"/>
    </location>
</feature>
<feature type="compositionally biased region" description="Basic and acidic residues" evidence="1">
    <location>
        <begin position="556"/>
        <end position="569"/>
    </location>
</feature>
<accession>A0A0G4IAE0</accession>
<feature type="compositionally biased region" description="Pro residues" evidence="1">
    <location>
        <begin position="1011"/>
        <end position="1020"/>
    </location>
</feature>
<dbReference type="PANTHER" id="PTHR11200">
    <property type="entry name" value="INOSITOL 5-PHOSPHATASE"/>
    <property type="match status" value="1"/>
</dbReference>
<feature type="domain" description="Inositol polyphosphate-related phosphatase" evidence="2">
    <location>
        <begin position="661"/>
        <end position="1145"/>
    </location>
</feature>
<feature type="region of interest" description="Disordered" evidence="1">
    <location>
        <begin position="367"/>
        <end position="569"/>
    </location>
</feature>
<feature type="region of interest" description="Disordered" evidence="1">
    <location>
        <begin position="911"/>
        <end position="1023"/>
    </location>
</feature>
<organism evidence="3">
    <name type="scientific">Chromera velia CCMP2878</name>
    <dbReference type="NCBI Taxonomy" id="1169474"/>
    <lineage>
        <taxon>Eukaryota</taxon>
        <taxon>Sar</taxon>
        <taxon>Alveolata</taxon>
        <taxon>Colpodellida</taxon>
        <taxon>Chromeraceae</taxon>
        <taxon>Chromera</taxon>
    </lineage>
</organism>
<feature type="compositionally biased region" description="Polar residues" evidence="1">
    <location>
        <begin position="447"/>
        <end position="456"/>
    </location>
</feature>
<dbReference type="SMART" id="SM00128">
    <property type="entry name" value="IPPc"/>
    <property type="match status" value="1"/>
</dbReference>
<feature type="compositionally biased region" description="Polar residues" evidence="1">
    <location>
        <begin position="112"/>
        <end position="129"/>
    </location>
</feature>
<dbReference type="Pfam" id="PF22669">
    <property type="entry name" value="Exo_endo_phos2"/>
    <property type="match status" value="2"/>
</dbReference>
<dbReference type="SUPFAM" id="SSF56219">
    <property type="entry name" value="DNase I-like"/>
    <property type="match status" value="1"/>
</dbReference>
<feature type="compositionally biased region" description="Acidic residues" evidence="1">
    <location>
        <begin position="1"/>
        <end position="10"/>
    </location>
</feature>
<dbReference type="InterPro" id="IPR000300">
    <property type="entry name" value="IPPc"/>
</dbReference>
<proteinExistence type="predicted"/>
<dbReference type="EMBL" id="CDMZ01005756">
    <property type="protein sequence ID" value="CEM54115.1"/>
    <property type="molecule type" value="Genomic_DNA"/>
</dbReference>
<feature type="compositionally biased region" description="Basic and acidic residues" evidence="1">
    <location>
        <begin position="24"/>
        <end position="42"/>
    </location>
</feature>
<feature type="compositionally biased region" description="Basic and acidic residues" evidence="1">
    <location>
        <begin position="966"/>
        <end position="977"/>
    </location>
</feature>
<gene>
    <name evidence="3" type="ORF">Cvel_12514</name>
</gene>
<dbReference type="AlphaFoldDB" id="A0A0G4IAE0"/>
<evidence type="ECO:0000313" key="3">
    <source>
        <dbReference type="EMBL" id="CEM54115.1"/>
    </source>
</evidence>
<feature type="compositionally biased region" description="Low complexity" evidence="1">
    <location>
        <begin position="244"/>
        <end position="256"/>
    </location>
</feature>
<reference evidence="3" key="1">
    <citation type="submission" date="2014-11" db="EMBL/GenBank/DDBJ databases">
        <authorList>
            <person name="Otto D Thomas"/>
            <person name="Naeem Raeece"/>
        </authorList>
    </citation>
    <scope>NUCLEOTIDE SEQUENCE</scope>
</reference>